<evidence type="ECO:0000313" key="7">
    <source>
        <dbReference type="EMBL" id="PWK50758.1"/>
    </source>
</evidence>
<dbReference type="InterPro" id="IPR000092">
    <property type="entry name" value="Polyprenyl_synt"/>
</dbReference>
<evidence type="ECO:0000256" key="2">
    <source>
        <dbReference type="ARBA" id="ARBA00006706"/>
    </source>
</evidence>
<keyword evidence="4" id="KW-0479">Metal-binding</keyword>
<proteinExistence type="inferred from homology"/>
<protein>
    <submittedName>
        <fullName evidence="7">Geranylgeranyl pyrophosphate synthase</fullName>
    </submittedName>
</protein>
<evidence type="ECO:0000256" key="3">
    <source>
        <dbReference type="ARBA" id="ARBA00022679"/>
    </source>
</evidence>
<dbReference type="CDD" id="cd00685">
    <property type="entry name" value="Trans_IPPS_HT"/>
    <property type="match status" value="1"/>
</dbReference>
<organism evidence="7 8">
    <name type="scientific">Pleionea mediterranea</name>
    <dbReference type="NCBI Taxonomy" id="523701"/>
    <lineage>
        <taxon>Bacteria</taxon>
        <taxon>Pseudomonadati</taxon>
        <taxon>Pseudomonadota</taxon>
        <taxon>Gammaproteobacteria</taxon>
        <taxon>Oceanospirillales</taxon>
        <taxon>Pleioneaceae</taxon>
        <taxon>Pleionea</taxon>
    </lineage>
</organism>
<evidence type="ECO:0000256" key="4">
    <source>
        <dbReference type="ARBA" id="ARBA00022723"/>
    </source>
</evidence>
<keyword evidence="8" id="KW-1185">Reference proteome</keyword>
<comment type="similarity">
    <text evidence="2">Belongs to the FPP/GGPP synthase family.</text>
</comment>
<comment type="caution">
    <text evidence="7">The sequence shown here is derived from an EMBL/GenBank/DDBJ whole genome shotgun (WGS) entry which is preliminary data.</text>
</comment>
<dbReference type="GO" id="GO:0008299">
    <property type="term" value="P:isoprenoid biosynthetic process"/>
    <property type="evidence" value="ECO:0007669"/>
    <property type="project" value="UniProtKB-KW"/>
</dbReference>
<keyword evidence="5" id="KW-0460">Magnesium</keyword>
<dbReference type="SFLD" id="SFLDS00005">
    <property type="entry name" value="Isoprenoid_Synthase_Type_I"/>
    <property type="match status" value="1"/>
</dbReference>
<dbReference type="PROSITE" id="PS00723">
    <property type="entry name" value="POLYPRENYL_SYNTHASE_1"/>
    <property type="match status" value="1"/>
</dbReference>
<evidence type="ECO:0000313" key="8">
    <source>
        <dbReference type="Proteomes" id="UP000245790"/>
    </source>
</evidence>
<dbReference type="AlphaFoldDB" id="A0A316FPP1"/>
<sequence length="871" mass="98853">MSENANDVSEDVYSIFKRASASDSMGNLAPVNKTDLDSDKIRSPAMNSSVSSSQLVDPQCYFQAESQAREYFETLEDIANKNDFLAKLSQDYQQWKKHNRTSIKHNSLSHQIIRGNNETLEDSSSLDTYSVDVNSWSFLKKLHAERNLKHYLTKSIRYIFMRDLGLSLADKTTQKNIEQLVTKLNGWIKNNVSNSSGSGSEPDSGVDFSDKLLYEKARQYGVEQSYCWLMAKLALVQQNMPEGVNATQGSRKLVKIIAGVVLHQLMAMPEQLTDKEKSQKVERAIQLGYCYGLTYPFIDDLQDSAMTLSSNEQTLFNNAIRESLLSGTVVDCPEFSEKNKATMQFVYTELKQAFELIKQHLPDSQSTRFFQQAYIFFEAQNIDRARQLSDENISASDLFMPIILKSSGCRQVAKDIVSDSNDSDFSFRTFCFGIYNQFNDDIKDIFDDIKEKAVTPYSYHLHKQNHSISDNSANPYRIYWSVVFYLIHEVYGNEPQAKSLLLERSINAHRSLRQSIGEQSYDHLRQQLLSTGDFAFDQMFHQLVVESENVAWFDKFVSTQVTNYFQQSQQASADFKHEYQSIQNTINKHLGVTLSSFQQRTKSLHNGYSLTRAANYSLSAGGKRLRGVLAYVTGVYRYGLEFEQIKPVFRLIEYMHTASIIFDDKPSQDNSDLRRGSASLHKHLQCEASAELTGISLMMKAVEVQSSIPDVPQSNILQSLQYSARVTQAICDGQLMDLKCDPSTASIEQLETLCFLKTGLAIEASLLIPAILAGENDIQKSKLKEFARHLGLAFQIKDDLLDATGNEQQLGKPLNQDSQQNKATFVTCLGVEGASTRMFHHYYRALDLLDSFPEMRAFMSQVSNYVIYRDS</sequence>
<dbReference type="InterPro" id="IPR008949">
    <property type="entry name" value="Isoprenoid_synthase_dom_sf"/>
</dbReference>
<dbReference type="GO" id="GO:0004659">
    <property type="term" value="F:prenyltransferase activity"/>
    <property type="evidence" value="ECO:0007669"/>
    <property type="project" value="InterPro"/>
</dbReference>
<evidence type="ECO:0000256" key="5">
    <source>
        <dbReference type="ARBA" id="ARBA00022842"/>
    </source>
</evidence>
<dbReference type="Gene3D" id="1.10.600.10">
    <property type="entry name" value="Farnesyl Diphosphate Synthase"/>
    <property type="match status" value="1"/>
</dbReference>
<comment type="cofactor">
    <cofactor evidence="1">
        <name>Mg(2+)</name>
        <dbReference type="ChEBI" id="CHEBI:18420"/>
    </cofactor>
</comment>
<dbReference type="OrthoDB" id="9805316at2"/>
<dbReference type="RefSeq" id="WP_109763426.1">
    <property type="nucleotide sequence ID" value="NZ_QGGU01000006.1"/>
</dbReference>
<dbReference type="PANTHER" id="PTHR43281">
    <property type="entry name" value="FARNESYL DIPHOSPHATE SYNTHASE"/>
    <property type="match status" value="1"/>
</dbReference>
<reference evidence="7 8" key="1">
    <citation type="submission" date="2018-05" db="EMBL/GenBank/DDBJ databases">
        <title>Genomic Encyclopedia of Type Strains, Phase IV (KMG-IV): sequencing the most valuable type-strain genomes for metagenomic binning, comparative biology and taxonomic classification.</title>
        <authorList>
            <person name="Goeker M."/>
        </authorList>
    </citation>
    <scope>NUCLEOTIDE SEQUENCE [LARGE SCALE GENOMIC DNA]</scope>
    <source>
        <strain evidence="7 8">DSM 25350</strain>
    </source>
</reference>
<gene>
    <name evidence="7" type="ORF">C8D97_10645</name>
</gene>
<dbReference type="PROSITE" id="PS00444">
    <property type="entry name" value="POLYPRENYL_SYNTHASE_2"/>
    <property type="match status" value="1"/>
</dbReference>
<dbReference type="Pfam" id="PF00348">
    <property type="entry name" value="polyprenyl_synt"/>
    <property type="match status" value="1"/>
</dbReference>
<keyword evidence="6" id="KW-0414">Isoprene biosynthesis</keyword>
<dbReference type="InterPro" id="IPR033749">
    <property type="entry name" value="Polyprenyl_synt_CS"/>
</dbReference>
<keyword evidence="3" id="KW-0808">Transferase</keyword>
<accession>A0A316FPP1</accession>
<name>A0A316FPP1_9GAMM</name>
<dbReference type="PANTHER" id="PTHR43281:SF1">
    <property type="entry name" value="FARNESYL DIPHOSPHATE SYNTHASE"/>
    <property type="match status" value="1"/>
</dbReference>
<dbReference type="GO" id="GO:0046872">
    <property type="term" value="F:metal ion binding"/>
    <property type="evidence" value="ECO:0007669"/>
    <property type="project" value="UniProtKB-KW"/>
</dbReference>
<dbReference type="Proteomes" id="UP000245790">
    <property type="component" value="Unassembled WGS sequence"/>
</dbReference>
<evidence type="ECO:0000256" key="6">
    <source>
        <dbReference type="ARBA" id="ARBA00023229"/>
    </source>
</evidence>
<evidence type="ECO:0000256" key="1">
    <source>
        <dbReference type="ARBA" id="ARBA00001946"/>
    </source>
</evidence>
<dbReference type="EMBL" id="QGGU01000006">
    <property type="protein sequence ID" value="PWK50758.1"/>
    <property type="molecule type" value="Genomic_DNA"/>
</dbReference>
<dbReference type="SUPFAM" id="SSF48576">
    <property type="entry name" value="Terpenoid synthases"/>
    <property type="match status" value="1"/>
</dbReference>